<dbReference type="STRING" id="857087.Metme_3141"/>
<dbReference type="InterPro" id="IPR005586">
    <property type="entry name" value="ABC_trans_aux"/>
</dbReference>
<dbReference type="Pfam" id="PF03886">
    <property type="entry name" value="ABC_trans_aux"/>
    <property type="match status" value="1"/>
</dbReference>
<gene>
    <name evidence="2" type="ordered locus">Metme_3141</name>
</gene>
<evidence type="ECO:0000259" key="1">
    <source>
        <dbReference type="Pfam" id="PF03886"/>
    </source>
</evidence>
<dbReference type="eggNOG" id="COG3009">
    <property type="taxonomic scope" value="Bacteria"/>
</dbReference>
<dbReference type="OrthoDB" id="7063250at2"/>
<dbReference type="Proteomes" id="UP000008888">
    <property type="component" value="Chromosome"/>
</dbReference>
<reference evidence="2 3" key="1">
    <citation type="journal article" date="2011" name="J. Bacteriol.">
        <title>Complete Genome Sequence of the Aerobic Marine Methanotroph Methylomonas methanica MC09.</title>
        <authorList>
            <person name="Boden R."/>
            <person name="Cunliffe M."/>
            <person name="Scanlan J."/>
            <person name="Moussard H."/>
            <person name="Kits K.D."/>
            <person name="Klotz M.G."/>
            <person name="Jetten M.S."/>
            <person name="Vuilleumier S."/>
            <person name="Han J."/>
            <person name="Peters L."/>
            <person name="Mikhailova N."/>
            <person name="Teshima H."/>
            <person name="Tapia R."/>
            <person name="Kyrpides N."/>
            <person name="Ivanova N."/>
            <person name="Pagani I."/>
            <person name="Cheng J.F."/>
            <person name="Goodwin L."/>
            <person name="Han C."/>
            <person name="Hauser L."/>
            <person name="Land M.L."/>
            <person name="Lapidus A."/>
            <person name="Lucas S."/>
            <person name="Pitluck S."/>
            <person name="Woyke T."/>
            <person name="Stein L."/>
            <person name="Murrell J.C."/>
        </authorList>
    </citation>
    <scope>NUCLEOTIDE SEQUENCE [LARGE SCALE GENOMIC DNA]</scope>
    <source>
        <strain evidence="2 3">MC09</strain>
    </source>
</reference>
<dbReference type="SUPFAM" id="SSF159594">
    <property type="entry name" value="XCC0632-like"/>
    <property type="match status" value="1"/>
</dbReference>
<name>G0A3P4_METMM</name>
<dbReference type="AlphaFoldDB" id="G0A3P4"/>
<feature type="domain" description="ABC-type transport auxiliary lipoprotein component" evidence="1">
    <location>
        <begin position="29"/>
        <end position="188"/>
    </location>
</feature>
<dbReference type="RefSeq" id="WP_013819743.1">
    <property type="nucleotide sequence ID" value="NC_015572.1"/>
</dbReference>
<reference evidence="3" key="3">
    <citation type="submission" date="2011-05" db="EMBL/GenBank/DDBJ databases">
        <title>Complete sequence of Methylomonas methanica MC09.</title>
        <authorList>
            <consortium name="US DOE Joint Genome Institute"/>
            <person name="Lucas S."/>
            <person name="Han J."/>
            <person name="Lapidus A."/>
            <person name="Cheng J.-F."/>
            <person name="Goodwin L."/>
            <person name="Pitluck S."/>
            <person name="Peters L."/>
            <person name="Mikhailova N."/>
            <person name="Teshima H."/>
            <person name="Han C."/>
            <person name="Tapia R."/>
            <person name="Land M."/>
            <person name="Hauser L."/>
            <person name="Kyrpides N."/>
            <person name="Ivanova N."/>
            <person name="Pagani I."/>
            <person name="Stein L."/>
            <person name="Woyke T."/>
        </authorList>
    </citation>
    <scope>NUCLEOTIDE SEQUENCE [LARGE SCALE GENOMIC DNA]</scope>
    <source>
        <strain evidence="3">MC09</strain>
    </source>
</reference>
<accession>G0A3P4</accession>
<dbReference type="EMBL" id="CP002738">
    <property type="protein sequence ID" value="AEG01516.1"/>
    <property type="molecule type" value="Genomic_DNA"/>
</dbReference>
<proteinExistence type="predicted"/>
<keyword evidence="3" id="KW-1185">Reference proteome</keyword>
<dbReference type="KEGG" id="mmt:Metme_3141"/>
<protein>
    <recommendedName>
        <fullName evidence="1">ABC-type transport auxiliary lipoprotein component domain-containing protein</fullName>
    </recommendedName>
</protein>
<dbReference type="HOGENOM" id="CLU_096001_2_1_6"/>
<evidence type="ECO:0000313" key="2">
    <source>
        <dbReference type="EMBL" id="AEG01516.1"/>
    </source>
</evidence>
<organism evidence="2 3">
    <name type="scientific">Methylomonas methanica (strain DSM 25384 / MC09)</name>
    <dbReference type="NCBI Taxonomy" id="857087"/>
    <lineage>
        <taxon>Bacteria</taxon>
        <taxon>Pseudomonadati</taxon>
        <taxon>Pseudomonadota</taxon>
        <taxon>Gammaproteobacteria</taxon>
        <taxon>Methylococcales</taxon>
        <taxon>Methylococcaceae</taxon>
        <taxon>Methylomonas</taxon>
    </lineage>
</organism>
<evidence type="ECO:0000313" key="3">
    <source>
        <dbReference type="Proteomes" id="UP000008888"/>
    </source>
</evidence>
<reference key="2">
    <citation type="submission" date="2011-05" db="EMBL/GenBank/DDBJ databases">
        <title>Complete genome sequence of the aerobic marine methanotroph Methylomonas methanica MC09.</title>
        <authorList>
            <person name="Boden R."/>
            <person name="Cunliffe M."/>
            <person name="Scanlan J."/>
            <person name="Moussard H."/>
            <person name="Kits K.D."/>
            <person name="Klotz M."/>
            <person name="Jetten M."/>
            <person name="Vuilleumier S."/>
            <person name="Han J."/>
            <person name="Peters L."/>
            <person name="Mikhailova N."/>
            <person name="Teshima H."/>
            <person name="Tapia R."/>
            <person name="Kyrpides N."/>
            <person name="Ivanova N."/>
            <person name="Pagani I."/>
            <person name="Cheng J.-F."/>
            <person name="Goodwin L."/>
            <person name="Han C."/>
            <person name="Hauser L."/>
            <person name="Land M."/>
            <person name="Lapidus A."/>
            <person name="Lucas S."/>
            <person name="Pitluck S."/>
            <person name="Woyke T."/>
            <person name="Stein L.Y."/>
            <person name="Murrell C."/>
        </authorList>
    </citation>
    <scope>NUCLEOTIDE SEQUENCE</scope>
    <source>
        <strain>MC09</strain>
    </source>
</reference>
<sequence length="197" mass="21601">MRYLIRILLGLAVLAQTGCIGSSPTSRFYLLEPLAAAEAPGLSVMAGKPTLALAPVRIPHYLERAQLVSASGKNTYQLDELHRWAESLDDNMTRVILQDLSVMMPADVVSTNSQRARQAKLALAVTVLEFHIDPEGQARLTAQWQASRDDEVVLSRQSSYKVAADNDNAQLKVEALNQCLTQLNREMAAALLTINTD</sequence>
<dbReference type="Gene3D" id="3.40.50.10610">
    <property type="entry name" value="ABC-type transport auxiliary lipoprotein component"/>
    <property type="match status" value="1"/>
</dbReference>